<keyword evidence="2" id="KW-0472">Membrane</keyword>
<dbReference type="Proteomes" id="UP001177003">
    <property type="component" value="Chromosome 2"/>
</dbReference>
<dbReference type="PANTHER" id="PTHR34200">
    <property type="entry name" value="DENTIN SIALOPHOSPHOPROTEIN-LIKE ISOFORM X1"/>
    <property type="match status" value="1"/>
</dbReference>
<keyword evidence="5" id="KW-1185">Reference proteome</keyword>
<sequence>MLIRRRVFSITPSTTSLPSISFVFISTPFFSQKPHLSQGSSTIQLSRRLRGLLIIVVLIVLPRQSYALSPLYSFRHLYEQSNVSPSPSPSNGVGLASGGSNFQQSCNRASRSCQLKNIASCLTYSQSGPDEEIWLYIQNNDKNPLHVKIMILPSNNTIDEIDLPIHQMNRIKISRDIFDSNAAIALNTSVGDCVIHAAAPPPEANYQKYPYSYSIYITPINGAYFVILIFIIGGTLTFVKSRIHNSRHNDGVPYHELEMENSKALSSLDMEENGTGNWDEDWDDDAWGDKKPVKSGGQNPIKVEQLNTKFPKSNGRRKEWDD</sequence>
<proteinExistence type="predicted"/>
<feature type="transmembrane region" description="Helical" evidence="2">
    <location>
        <begin position="215"/>
        <end position="239"/>
    </location>
</feature>
<dbReference type="PANTHER" id="PTHR34200:SF6">
    <property type="match status" value="1"/>
</dbReference>
<evidence type="ECO:0000256" key="2">
    <source>
        <dbReference type="SAM" id="Phobius"/>
    </source>
</evidence>
<evidence type="ECO:0000313" key="4">
    <source>
        <dbReference type="EMBL" id="CAI9273856.1"/>
    </source>
</evidence>
<name>A0AA35YH57_LACSI</name>
<evidence type="ECO:0000313" key="5">
    <source>
        <dbReference type="Proteomes" id="UP001177003"/>
    </source>
</evidence>
<feature type="region of interest" description="Disordered" evidence="1">
    <location>
        <begin position="269"/>
        <end position="322"/>
    </location>
</feature>
<evidence type="ECO:0000259" key="3">
    <source>
        <dbReference type="Pfam" id="PF24053"/>
    </source>
</evidence>
<dbReference type="AlphaFoldDB" id="A0AA35YH57"/>
<keyword evidence="2" id="KW-0812">Transmembrane</keyword>
<dbReference type="EMBL" id="OX465078">
    <property type="protein sequence ID" value="CAI9273856.1"/>
    <property type="molecule type" value="Genomic_DNA"/>
</dbReference>
<protein>
    <recommendedName>
        <fullName evidence="3">DUF7356 domain-containing protein</fullName>
    </recommendedName>
</protein>
<feature type="domain" description="DUF7356" evidence="3">
    <location>
        <begin position="100"/>
        <end position="199"/>
    </location>
</feature>
<gene>
    <name evidence="4" type="ORF">LSALG_LOCUS13978</name>
</gene>
<dbReference type="InterPro" id="IPR055780">
    <property type="entry name" value="DUF7356"/>
</dbReference>
<dbReference type="Pfam" id="PF24053">
    <property type="entry name" value="DUF7356"/>
    <property type="match status" value="1"/>
</dbReference>
<accession>A0AA35YH57</accession>
<keyword evidence="2" id="KW-1133">Transmembrane helix</keyword>
<organism evidence="4 5">
    <name type="scientific">Lactuca saligna</name>
    <name type="common">Willowleaf lettuce</name>
    <dbReference type="NCBI Taxonomy" id="75948"/>
    <lineage>
        <taxon>Eukaryota</taxon>
        <taxon>Viridiplantae</taxon>
        <taxon>Streptophyta</taxon>
        <taxon>Embryophyta</taxon>
        <taxon>Tracheophyta</taxon>
        <taxon>Spermatophyta</taxon>
        <taxon>Magnoliopsida</taxon>
        <taxon>eudicotyledons</taxon>
        <taxon>Gunneridae</taxon>
        <taxon>Pentapetalae</taxon>
        <taxon>asterids</taxon>
        <taxon>campanulids</taxon>
        <taxon>Asterales</taxon>
        <taxon>Asteraceae</taxon>
        <taxon>Cichorioideae</taxon>
        <taxon>Cichorieae</taxon>
        <taxon>Lactucinae</taxon>
        <taxon>Lactuca</taxon>
    </lineage>
</organism>
<reference evidence="4" key="1">
    <citation type="submission" date="2023-04" db="EMBL/GenBank/DDBJ databases">
        <authorList>
            <person name="Vijverberg K."/>
            <person name="Xiong W."/>
            <person name="Schranz E."/>
        </authorList>
    </citation>
    <scope>NUCLEOTIDE SEQUENCE</scope>
</reference>
<evidence type="ECO:0000256" key="1">
    <source>
        <dbReference type="SAM" id="MobiDB-lite"/>
    </source>
</evidence>